<reference evidence="3" key="1">
    <citation type="journal article" date="2019" name="Int. J. Syst. Evol. Microbiol.">
        <title>The Global Catalogue of Microorganisms (GCM) 10K type strain sequencing project: providing services to taxonomists for standard genome sequencing and annotation.</title>
        <authorList>
            <consortium name="The Broad Institute Genomics Platform"/>
            <consortium name="The Broad Institute Genome Sequencing Center for Infectious Disease"/>
            <person name="Wu L."/>
            <person name="Ma J."/>
        </authorList>
    </citation>
    <scope>NUCLEOTIDE SEQUENCE [LARGE SCALE GENOMIC DNA]</scope>
    <source>
        <strain evidence="3">JCM 6886</strain>
    </source>
</reference>
<accession>A0ABP3D6W8</accession>
<dbReference type="Proteomes" id="UP001501476">
    <property type="component" value="Unassembled WGS sequence"/>
</dbReference>
<gene>
    <name evidence="2" type="ORF">GCM10008964_15700</name>
</gene>
<sequence>MKIVIDNSGYGLDNIGDLAMLQAAVERLCELWPRATIHVISAEKSKLASCVPRAEFFSQSSKKAWLSGYNLIGGLRHFFPKKIQLSLLNYECYIKTRHPNLALKIISWRFGAESSNYLASKSVMDLIKESDIVIATGGGYVNDSFSDHASKLLDVILLAQYYNRPTIMLGQGLGPLSNKNLVKKFKCVLNGLKLISLREGEFSPKLLNSLMSSQGKPSVFVSGDDAVEMSYRLRTESLGNKLGLNIRNASYATLPSGTIEKLGDVIQGYIHKKKTSYQLLPISLVPGDESDIRSLISLMRLSSQQDNETEEGLSVEDIIQRVSECRVVITGSYHAALFALSQGIQVIGLTASNYYDYKFMGLLKQFEVGVQILYLDDGIDKLSEYLDVAWSRADGQRSKLLERAKQQVCAGKDAYLQLKTFVK</sequence>
<dbReference type="PANTHER" id="PTHR36836">
    <property type="entry name" value="COLANIC ACID BIOSYNTHESIS PROTEIN WCAK"/>
    <property type="match status" value="1"/>
</dbReference>
<keyword evidence="3" id="KW-1185">Reference proteome</keyword>
<evidence type="ECO:0000259" key="1">
    <source>
        <dbReference type="Pfam" id="PF04230"/>
    </source>
</evidence>
<dbReference type="EMBL" id="BAAADG010000005">
    <property type="protein sequence ID" value="GAA0224959.1"/>
    <property type="molecule type" value="Genomic_DNA"/>
</dbReference>
<protein>
    <recommendedName>
        <fullName evidence="1">Polysaccharide pyruvyl transferase domain-containing protein</fullName>
    </recommendedName>
</protein>
<feature type="domain" description="Polysaccharide pyruvyl transferase" evidence="1">
    <location>
        <begin position="14"/>
        <end position="351"/>
    </location>
</feature>
<dbReference type="Pfam" id="PF04230">
    <property type="entry name" value="PS_pyruv_trans"/>
    <property type="match status" value="1"/>
</dbReference>
<dbReference type="PANTHER" id="PTHR36836:SF1">
    <property type="entry name" value="COLANIC ACID BIOSYNTHESIS PROTEIN WCAK"/>
    <property type="match status" value="1"/>
</dbReference>
<dbReference type="RefSeq" id="WP_343749648.1">
    <property type="nucleotide sequence ID" value="NZ_BAAADG010000005.1"/>
</dbReference>
<organism evidence="2 3">
    <name type="scientific">Methylophaga marina</name>
    <dbReference type="NCBI Taxonomy" id="45495"/>
    <lineage>
        <taxon>Bacteria</taxon>
        <taxon>Pseudomonadati</taxon>
        <taxon>Pseudomonadota</taxon>
        <taxon>Gammaproteobacteria</taxon>
        <taxon>Thiotrichales</taxon>
        <taxon>Piscirickettsiaceae</taxon>
        <taxon>Methylophaga</taxon>
    </lineage>
</organism>
<proteinExistence type="predicted"/>
<dbReference type="InterPro" id="IPR007345">
    <property type="entry name" value="Polysacch_pyruvyl_Trfase"/>
</dbReference>
<comment type="caution">
    <text evidence="2">The sequence shown here is derived from an EMBL/GenBank/DDBJ whole genome shotgun (WGS) entry which is preliminary data.</text>
</comment>
<name>A0ABP3D6W8_9GAMM</name>
<evidence type="ECO:0000313" key="2">
    <source>
        <dbReference type="EMBL" id="GAA0224959.1"/>
    </source>
</evidence>
<evidence type="ECO:0000313" key="3">
    <source>
        <dbReference type="Proteomes" id="UP001501476"/>
    </source>
</evidence>